<gene>
    <name evidence="2" type="ORF">J2S23_001269</name>
</gene>
<dbReference type="CDD" id="cd24152">
    <property type="entry name" value="ASKHA_NBD_ROK-like"/>
    <property type="match status" value="1"/>
</dbReference>
<name>A0ABT9YSW7_9STRE</name>
<keyword evidence="2" id="KW-0808">Transferase</keyword>
<protein>
    <submittedName>
        <fullName evidence="2">NBD/HSP70 family sugar kinase</fullName>
    </submittedName>
</protein>
<evidence type="ECO:0000313" key="2">
    <source>
        <dbReference type="EMBL" id="MDQ0222712.1"/>
    </source>
</evidence>
<comment type="similarity">
    <text evidence="1">Belongs to the ROK (NagC/XylR) family.</text>
</comment>
<dbReference type="GO" id="GO:0016301">
    <property type="term" value="F:kinase activity"/>
    <property type="evidence" value="ECO:0007669"/>
    <property type="project" value="UniProtKB-KW"/>
</dbReference>
<accession>A0ABT9YSW7</accession>
<evidence type="ECO:0000313" key="3">
    <source>
        <dbReference type="Proteomes" id="UP001223079"/>
    </source>
</evidence>
<organism evidence="2 3">
    <name type="scientific">Streptococcus moroccensis</name>
    <dbReference type="NCBI Taxonomy" id="1451356"/>
    <lineage>
        <taxon>Bacteria</taxon>
        <taxon>Bacillati</taxon>
        <taxon>Bacillota</taxon>
        <taxon>Bacilli</taxon>
        <taxon>Lactobacillales</taxon>
        <taxon>Streptococcaceae</taxon>
        <taxon>Streptococcus</taxon>
    </lineage>
</organism>
<evidence type="ECO:0000256" key="1">
    <source>
        <dbReference type="ARBA" id="ARBA00006479"/>
    </source>
</evidence>
<dbReference type="Gene3D" id="3.30.420.40">
    <property type="match status" value="2"/>
</dbReference>
<dbReference type="InterPro" id="IPR043129">
    <property type="entry name" value="ATPase_NBD"/>
</dbReference>
<keyword evidence="2" id="KW-0418">Kinase</keyword>
<dbReference type="Pfam" id="PF00480">
    <property type="entry name" value="ROK"/>
    <property type="match status" value="1"/>
</dbReference>
<dbReference type="InterPro" id="IPR000600">
    <property type="entry name" value="ROK"/>
</dbReference>
<dbReference type="EMBL" id="JAUSTM010000010">
    <property type="protein sequence ID" value="MDQ0222712.1"/>
    <property type="molecule type" value="Genomic_DNA"/>
</dbReference>
<dbReference type="RefSeq" id="WP_307121899.1">
    <property type="nucleotide sequence ID" value="NZ_JAUSTM010000010.1"/>
</dbReference>
<keyword evidence="3" id="KW-1185">Reference proteome</keyword>
<dbReference type="PANTHER" id="PTHR18964">
    <property type="entry name" value="ROK (REPRESSOR, ORF, KINASE) FAMILY"/>
    <property type="match status" value="1"/>
</dbReference>
<dbReference type="PANTHER" id="PTHR18964:SF170">
    <property type="entry name" value="SUGAR KINASE"/>
    <property type="match status" value="1"/>
</dbReference>
<dbReference type="Proteomes" id="UP001223079">
    <property type="component" value="Unassembled WGS sequence"/>
</dbReference>
<sequence length="296" mass="31848">MKQFLGIDVGGTFIKSALVSETGQLGQEDKVLTPDNIADFLACLDELIENHREQISGVGISAPGRIDVDKGYLYVGGALTYLKDIAIKEVIETKHGLPCAVINDAKAAVLAEHWLGNLKGVSNGAALVLGTGVGSGIILKDELLQGSHFQAGELTFNLRSPGPITWQNMSGSAGSAVGFIKRAAECLGLENTSDGQAVFEALKTGQHPEVQELFENYCREIVFILYNLQAVVDVEKVVIGGGISSQDLLIDTIRKIYLDYKRGSEIYDFMFTDLVIEPCAFRNGSNLLGAVSLLIR</sequence>
<proteinExistence type="inferred from homology"/>
<dbReference type="SUPFAM" id="SSF53067">
    <property type="entry name" value="Actin-like ATPase domain"/>
    <property type="match status" value="1"/>
</dbReference>
<comment type="caution">
    <text evidence="2">The sequence shown here is derived from an EMBL/GenBank/DDBJ whole genome shotgun (WGS) entry which is preliminary data.</text>
</comment>
<reference evidence="2 3" key="1">
    <citation type="submission" date="2023-07" db="EMBL/GenBank/DDBJ databases">
        <title>Genomic Encyclopedia of Type Strains, Phase IV (KMG-IV): sequencing the most valuable type-strain genomes for metagenomic binning, comparative biology and taxonomic classification.</title>
        <authorList>
            <person name="Goeker M."/>
        </authorList>
    </citation>
    <scope>NUCLEOTIDE SEQUENCE [LARGE SCALE GENOMIC DNA]</scope>
    <source>
        <strain evidence="2 3">DSM 105143</strain>
    </source>
</reference>